<evidence type="ECO:0000313" key="2">
    <source>
        <dbReference type="Proteomes" id="UP001374584"/>
    </source>
</evidence>
<dbReference type="AlphaFoldDB" id="A0AAN9MLV0"/>
<comment type="caution">
    <text evidence="1">The sequence shown here is derived from an EMBL/GenBank/DDBJ whole genome shotgun (WGS) entry which is preliminary data.</text>
</comment>
<proteinExistence type="predicted"/>
<gene>
    <name evidence="1" type="ORF">VNO80_14458</name>
</gene>
<dbReference type="Proteomes" id="UP001374584">
    <property type="component" value="Unassembled WGS sequence"/>
</dbReference>
<name>A0AAN9MLV0_PHACN</name>
<reference evidence="1 2" key="1">
    <citation type="submission" date="2024-01" db="EMBL/GenBank/DDBJ databases">
        <title>The genomes of 5 underutilized Papilionoideae crops provide insights into root nodulation and disease resistanc.</title>
        <authorList>
            <person name="Jiang F."/>
        </authorList>
    </citation>
    <scope>NUCLEOTIDE SEQUENCE [LARGE SCALE GENOMIC DNA]</scope>
    <source>
        <strain evidence="1">JINMINGXINNONG_FW02</strain>
        <tissue evidence="1">Leaves</tissue>
    </source>
</reference>
<sequence>MGCIPFEVGSHVTCGSKQVVLITILVKMFAINFTYHRSYSHICSSWSFSSETTKFFLFIFLSRPNNLNPPSI</sequence>
<keyword evidence="2" id="KW-1185">Reference proteome</keyword>
<dbReference type="EMBL" id="JAYMYR010000006">
    <property type="protein sequence ID" value="KAK7355209.1"/>
    <property type="molecule type" value="Genomic_DNA"/>
</dbReference>
<evidence type="ECO:0000313" key="1">
    <source>
        <dbReference type="EMBL" id="KAK7355209.1"/>
    </source>
</evidence>
<accession>A0AAN9MLV0</accession>
<protein>
    <submittedName>
        <fullName evidence="1">Uncharacterized protein</fullName>
    </submittedName>
</protein>
<organism evidence="1 2">
    <name type="scientific">Phaseolus coccineus</name>
    <name type="common">Scarlet runner bean</name>
    <name type="synonym">Phaseolus multiflorus</name>
    <dbReference type="NCBI Taxonomy" id="3886"/>
    <lineage>
        <taxon>Eukaryota</taxon>
        <taxon>Viridiplantae</taxon>
        <taxon>Streptophyta</taxon>
        <taxon>Embryophyta</taxon>
        <taxon>Tracheophyta</taxon>
        <taxon>Spermatophyta</taxon>
        <taxon>Magnoliopsida</taxon>
        <taxon>eudicotyledons</taxon>
        <taxon>Gunneridae</taxon>
        <taxon>Pentapetalae</taxon>
        <taxon>rosids</taxon>
        <taxon>fabids</taxon>
        <taxon>Fabales</taxon>
        <taxon>Fabaceae</taxon>
        <taxon>Papilionoideae</taxon>
        <taxon>50 kb inversion clade</taxon>
        <taxon>NPAAA clade</taxon>
        <taxon>indigoferoid/millettioid clade</taxon>
        <taxon>Phaseoleae</taxon>
        <taxon>Phaseolus</taxon>
    </lineage>
</organism>